<organism evidence="1">
    <name type="scientific">marine metagenome</name>
    <dbReference type="NCBI Taxonomy" id="408172"/>
    <lineage>
        <taxon>unclassified sequences</taxon>
        <taxon>metagenomes</taxon>
        <taxon>ecological metagenomes</taxon>
    </lineage>
</organism>
<proteinExistence type="predicted"/>
<evidence type="ECO:0008006" key="2">
    <source>
        <dbReference type="Google" id="ProtNLM"/>
    </source>
</evidence>
<reference evidence="1" key="1">
    <citation type="submission" date="2018-05" db="EMBL/GenBank/DDBJ databases">
        <authorList>
            <person name="Lanie J.A."/>
            <person name="Ng W.-L."/>
            <person name="Kazmierczak K.M."/>
            <person name="Andrzejewski T.M."/>
            <person name="Davidsen T.M."/>
            <person name="Wayne K.J."/>
            <person name="Tettelin H."/>
            <person name="Glass J.I."/>
            <person name="Rusch D."/>
            <person name="Podicherti R."/>
            <person name="Tsui H.-C.T."/>
            <person name="Winkler M.E."/>
        </authorList>
    </citation>
    <scope>NUCLEOTIDE SEQUENCE</scope>
</reference>
<feature type="non-terminal residue" evidence="1">
    <location>
        <position position="1"/>
    </location>
</feature>
<gene>
    <name evidence="1" type="ORF">METZ01_LOCUS476940</name>
</gene>
<protein>
    <recommendedName>
        <fullName evidence="2">LamG-like jellyroll fold domain-containing protein</fullName>
    </recommendedName>
</protein>
<name>A0A383BV17_9ZZZZ</name>
<dbReference type="AlphaFoldDB" id="A0A383BV17"/>
<dbReference type="Pfam" id="PF13385">
    <property type="entry name" value="Laminin_G_3"/>
    <property type="match status" value="1"/>
</dbReference>
<dbReference type="InterPro" id="IPR013320">
    <property type="entry name" value="ConA-like_dom_sf"/>
</dbReference>
<dbReference type="SUPFAM" id="SSF49899">
    <property type="entry name" value="Concanavalin A-like lectins/glucanases"/>
    <property type="match status" value="1"/>
</dbReference>
<dbReference type="EMBL" id="UINC01203704">
    <property type="protein sequence ID" value="SVE24086.1"/>
    <property type="molecule type" value="Genomic_DNA"/>
</dbReference>
<dbReference type="Gene3D" id="2.60.120.200">
    <property type="match status" value="1"/>
</dbReference>
<evidence type="ECO:0000313" key="1">
    <source>
        <dbReference type="EMBL" id="SVE24086.1"/>
    </source>
</evidence>
<sequence>FKVDAIDTDQAIIATSYVGGSRPILIWFDTTAVATSNTGGGDVGGETTNVITVMVTDSTAEFRYTTTNNIISADTWYNLCAVLEPSDDKFYTYLNGTQVALFNSATCDGIKTFTDNFSIGSTDSSSIDGNMASVRVYSKALTAAQVKQNFNAERNRFGV</sequence>
<accession>A0A383BV17</accession>